<evidence type="ECO:0000256" key="3">
    <source>
        <dbReference type="ARBA" id="ARBA00023027"/>
    </source>
</evidence>
<dbReference type="PRINTS" id="PR00086">
    <property type="entry name" value="LLDHDRGNASE"/>
</dbReference>
<dbReference type="RefSeq" id="WP_017842009.1">
    <property type="nucleotide sequence ID" value="NZ_CP035467.1"/>
</dbReference>
<dbReference type="EMBL" id="CP035467">
    <property type="protein sequence ID" value="QCW84129.1"/>
    <property type="molecule type" value="Genomic_DNA"/>
</dbReference>
<accession>A0A4P9URK6</accession>
<reference evidence="10" key="1">
    <citation type="journal article" date="2019" name="J. Bacteriol.">
        <title>A Mutagenic Screen Identifies a TonB-Dependent Receptor Required for the Lanthanide Metal Switch in the Type I Methanotroph 'Methylotuvimicrobium buryatense' 5GB1C.</title>
        <authorList>
            <person name="Groom J.D."/>
            <person name="Ford S.M."/>
            <person name="Pesesky M.W."/>
            <person name="Lidstrom M.E."/>
        </authorList>
    </citation>
    <scope>NUCLEOTIDE SEQUENCE [LARGE SCALE GENOMIC DNA]</scope>
    <source>
        <strain evidence="10">5GB1C</strain>
    </source>
</reference>
<name>A0A4P9URK6_METBY</name>
<keyword evidence="2 6" id="KW-0560">Oxidoreductase</keyword>
<dbReference type="STRING" id="675511.GCA_000341735_03600"/>
<dbReference type="InterPro" id="IPR036291">
    <property type="entry name" value="NAD(P)-bd_dom_sf"/>
</dbReference>
<evidence type="ECO:0000259" key="7">
    <source>
        <dbReference type="Pfam" id="PF00056"/>
    </source>
</evidence>
<feature type="binding site" evidence="5">
    <location>
        <position position="94"/>
    </location>
    <ligand>
        <name>NAD(+)</name>
        <dbReference type="ChEBI" id="CHEBI:57540"/>
    </ligand>
</feature>
<evidence type="ECO:0000256" key="1">
    <source>
        <dbReference type="ARBA" id="ARBA00003966"/>
    </source>
</evidence>
<dbReference type="GO" id="GO:0006089">
    <property type="term" value="P:lactate metabolic process"/>
    <property type="evidence" value="ECO:0007669"/>
    <property type="project" value="TreeGrafter"/>
</dbReference>
<dbReference type="InterPro" id="IPR001557">
    <property type="entry name" value="L-lactate/malate_DH"/>
</dbReference>
<feature type="binding site" evidence="5">
    <location>
        <begin position="7"/>
        <end position="12"/>
    </location>
    <ligand>
        <name>NAD(+)</name>
        <dbReference type="ChEBI" id="CHEBI:57540"/>
    </ligand>
</feature>
<feature type="domain" description="Lactate/malate dehydrogenase C-terminal" evidence="8">
    <location>
        <begin position="144"/>
        <end position="299"/>
    </location>
</feature>
<dbReference type="InterPro" id="IPR001236">
    <property type="entry name" value="Lactate/malate_DH_N"/>
</dbReference>
<keyword evidence="10" id="KW-1185">Reference proteome</keyword>
<comment type="similarity">
    <text evidence="6">Belongs to the LDH/MDH superfamily.</text>
</comment>
<feature type="binding site" evidence="5">
    <location>
        <begin position="117"/>
        <end position="119"/>
    </location>
    <ligand>
        <name>NAD(+)</name>
        <dbReference type="ChEBI" id="CHEBI:57540"/>
    </ligand>
</feature>
<dbReference type="SUPFAM" id="SSF51735">
    <property type="entry name" value="NAD(P)-binding Rossmann-fold domains"/>
    <property type="match status" value="1"/>
</dbReference>
<sequence>MKIAIIGAGHVGSSLAYALVLKGLGNYLLLVNRDATKALGNALDLQHTLAFCERPMQIEGGPLEEAVGCDIVAITASTPMAKGMTSRMELGKANVELFKSIIPMLAENNPEAVFIIITNPVDVMTCCATRLSGLPSSQIVGIGTLVDSARFRTLLSKAEQIHPDDLRAYILGEHGPNQFPVFSHASAGGELITDSPRHREIFEEVNKAGFEVYRLKGYTNFAIASAACEVIRTIVHDEHRTMPLSTCFDDWQGIKDNCFSIPVVLGRSGIIRYLQPDLNSLEIEALEQSARTVRANIDSLLLGVGERGKVKGER</sequence>
<evidence type="ECO:0000313" key="10">
    <source>
        <dbReference type="Proteomes" id="UP000305881"/>
    </source>
</evidence>
<dbReference type="InterPro" id="IPR022383">
    <property type="entry name" value="Lactate/malate_DH_C"/>
</dbReference>
<dbReference type="SUPFAM" id="SSF56327">
    <property type="entry name" value="LDH C-terminal domain-like"/>
    <property type="match status" value="1"/>
</dbReference>
<comment type="function">
    <text evidence="1">Catalyzes the reversible oxidation of malate to oxaloacetate.</text>
</comment>
<keyword evidence="3 5" id="KW-0520">NAD</keyword>
<dbReference type="OrthoDB" id="9802969at2"/>
<dbReference type="PIRSF" id="PIRSF000102">
    <property type="entry name" value="Lac_mal_DH"/>
    <property type="match status" value="1"/>
</dbReference>
<feature type="active site" description="Proton acceptor" evidence="4">
    <location>
        <position position="174"/>
    </location>
</feature>
<protein>
    <submittedName>
        <fullName evidence="9">Lactate dehydrogenase</fullName>
    </submittedName>
</protein>
<dbReference type="Pfam" id="PF02866">
    <property type="entry name" value="Ldh_1_C"/>
    <property type="match status" value="1"/>
</dbReference>
<organism evidence="9 10">
    <name type="scientific">Methylotuvimicrobium buryatense</name>
    <name type="common">Methylomicrobium buryatense</name>
    <dbReference type="NCBI Taxonomy" id="95641"/>
    <lineage>
        <taxon>Bacteria</taxon>
        <taxon>Pseudomonadati</taxon>
        <taxon>Pseudomonadota</taxon>
        <taxon>Gammaproteobacteria</taxon>
        <taxon>Methylococcales</taxon>
        <taxon>Methylococcaceae</taxon>
        <taxon>Methylotuvimicrobium</taxon>
    </lineage>
</organism>
<dbReference type="KEGG" id="mbur:EQU24_19220"/>
<gene>
    <name evidence="9" type="ORF">EQU24_19220</name>
</gene>
<evidence type="ECO:0000256" key="5">
    <source>
        <dbReference type="PIRSR" id="PIRSR000102-3"/>
    </source>
</evidence>
<dbReference type="Gene3D" id="3.40.50.720">
    <property type="entry name" value="NAD(P)-binding Rossmann-like Domain"/>
    <property type="match status" value="1"/>
</dbReference>
<dbReference type="GO" id="GO:0004459">
    <property type="term" value="F:L-lactate dehydrogenase (NAD+) activity"/>
    <property type="evidence" value="ECO:0007669"/>
    <property type="project" value="TreeGrafter"/>
</dbReference>
<evidence type="ECO:0000256" key="2">
    <source>
        <dbReference type="ARBA" id="ARBA00023002"/>
    </source>
</evidence>
<evidence type="ECO:0000256" key="4">
    <source>
        <dbReference type="PIRSR" id="PIRSR000102-1"/>
    </source>
</evidence>
<dbReference type="Proteomes" id="UP000305881">
    <property type="component" value="Chromosome"/>
</dbReference>
<dbReference type="PANTHER" id="PTHR43128:SF16">
    <property type="entry name" value="L-LACTATE DEHYDROGENASE"/>
    <property type="match status" value="1"/>
</dbReference>
<dbReference type="Gene3D" id="3.90.110.10">
    <property type="entry name" value="Lactate dehydrogenase/glycoside hydrolase, family 4, C-terminal"/>
    <property type="match status" value="1"/>
</dbReference>
<evidence type="ECO:0000259" key="8">
    <source>
        <dbReference type="Pfam" id="PF02866"/>
    </source>
</evidence>
<dbReference type="AlphaFoldDB" id="A0A4P9URK6"/>
<dbReference type="PANTHER" id="PTHR43128">
    <property type="entry name" value="L-2-HYDROXYCARBOXYLATE DEHYDROGENASE (NAD(P)(+))"/>
    <property type="match status" value="1"/>
</dbReference>
<feature type="domain" description="Lactate/malate dehydrogenase N-terminal" evidence="7">
    <location>
        <begin position="1"/>
        <end position="141"/>
    </location>
</feature>
<evidence type="ECO:0000313" key="9">
    <source>
        <dbReference type="EMBL" id="QCW84129.1"/>
    </source>
</evidence>
<proteinExistence type="inferred from homology"/>
<evidence type="ECO:0000256" key="6">
    <source>
        <dbReference type="RuleBase" id="RU003369"/>
    </source>
</evidence>
<dbReference type="InterPro" id="IPR015955">
    <property type="entry name" value="Lactate_DH/Glyco_Ohase_4_C"/>
</dbReference>
<dbReference type="Pfam" id="PF00056">
    <property type="entry name" value="Ldh_1_N"/>
    <property type="match status" value="1"/>
</dbReference>